<dbReference type="EMBL" id="CP068985">
    <property type="protein sequence ID" value="QYC45235.1"/>
    <property type="molecule type" value="Genomic_DNA"/>
</dbReference>
<evidence type="ECO:0000313" key="2">
    <source>
        <dbReference type="EMBL" id="QYC45235.1"/>
    </source>
</evidence>
<evidence type="ECO:0000256" key="1">
    <source>
        <dbReference type="SAM" id="MobiDB-lite"/>
    </source>
</evidence>
<evidence type="ECO:0008006" key="4">
    <source>
        <dbReference type="Google" id="ProtNLM"/>
    </source>
</evidence>
<organism evidence="2 3">
    <name type="scientific">Nonomuraea coxensis DSM 45129</name>
    <dbReference type="NCBI Taxonomy" id="1122611"/>
    <lineage>
        <taxon>Bacteria</taxon>
        <taxon>Bacillati</taxon>
        <taxon>Actinomycetota</taxon>
        <taxon>Actinomycetes</taxon>
        <taxon>Streptosporangiales</taxon>
        <taxon>Streptosporangiaceae</taxon>
        <taxon>Nonomuraea</taxon>
    </lineage>
</organism>
<name>A0ABX8UBS4_9ACTN</name>
<protein>
    <recommendedName>
        <fullName evidence="4">Band 7 domain-containing protein</fullName>
    </recommendedName>
</protein>
<accession>A0ABX8UBS4</accession>
<gene>
    <name evidence="2" type="ORF">Nocox_38425</name>
</gene>
<reference evidence="2 3" key="1">
    <citation type="journal article" date="2021" name="ACS Chem. Biol.">
        <title>Genomic-Led Discovery of a Novel Glycopeptide Antibiotic by Nonomuraea coxensis DSM 45129.</title>
        <authorList>
            <person name="Yushchuk O."/>
            <person name="Vior N.M."/>
            <person name="Andreo-Vidal A."/>
            <person name="Berini F."/>
            <person name="Ruckert C."/>
            <person name="Busche T."/>
            <person name="Binda E."/>
            <person name="Kalinowski J."/>
            <person name="Truman A.W."/>
            <person name="Marinelli F."/>
        </authorList>
    </citation>
    <scope>NUCLEOTIDE SEQUENCE [LARGE SCALE GENOMIC DNA]</scope>
    <source>
        <strain evidence="2 3">DSM 45129</strain>
    </source>
</reference>
<sequence length="333" mass="36919">MEAFTYNPILKSSGLPLVLPRKPLRPPAPGTALVLVPRKGDLLTIRHGESIPDAWYGTYRHTYLVDLREHRLVLHIPLLSSDPAFGFPSLVRLNCRVAEPDEIVSRGITDVSGALYLPIQSMLRRVSRNYDIGELHRAEDALTESIRGFSGDAALRLRNITVELVVDNGEILASGRAYREIERETRLMEMRRERHLRMLRRDGAEGLVAEIMEREGPRAAYELIAGAEREEHQELLTAWNKVISEAGTELEPWEVVQAERALRDRVTGGSSAPFGGIRSGRLRGSLYAGSATGAGHETPSDAVMEEHGTAENGSHRPSRVRGLKLTKIDDADG</sequence>
<dbReference type="Proteomes" id="UP000824681">
    <property type="component" value="Chromosome"/>
</dbReference>
<proteinExistence type="predicted"/>
<evidence type="ECO:0000313" key="3">
    <source>
        <dbReference type="Proteomes" id="UP000824681"/>
    </source>
</evidence>
<dbReference type="RefSeq" id="WP_020544902.1">
    <property type="nucleotide sequence ID" value="NZ_CP068985.1"/>
</dbReference>
<keyword evidence="3" id="KW-1185">Reference proteome</keyword>
<feature type="region of interest" description="Disordered" evidence="1">
    <location>
        <begin position="288"/>
        <end position="333"/>
    </location>
</feature>